<dbReference type="PANTHER" id="PTHR10695">
    <property type="entry name" value="DEPHOSPHO-COA KINASE-RELATED"/>
    <property type="match status" value="1"/>
</dbReference>
<evidence type="ECO:0000256" key="4">
    <source>
        <dbReference type="ARBA" id="ARBA00022741"/>
    </source>
</evidence>
<keyword evidence="7 9" id="KW-0418">Kinase</keyword>
<evidence type="ECO:0000256" key="3">
    <source>
        <dbReference type="ARBA" id="ARBA00022490"/>
    </source>
</evidence>
<dbReference type="Pfam" id="PF01121">
    <property type="entry name" value="CoaE"/>
    <property type="match status" value="1"/>
</dbReference>
<keyword evidence="5 7" id="KW-0067">ATP-binding</keyword>
<feature type="binding site" evidence="7">
    <location>
        <begin position="11"/>
        <end position="16"/>
    </location>
    <ligand>
        <name>ATP</name>
        <dbReference type="ChEBI" id="CHEBI:30616"/>
    </ligand>
</feature>
<evidence type="ECO:0000256" key="2">
    <source>
        <dbReference type="ARBA" id="ARBA00011058"/>
    </source>
</evidence>
<comment type="catalytic activity">
    <reaction evidence="7">
        <text>3'-dephospho-CoA + ATP = ADP + CoA + H(+)</text>
        <dbReference type="Rhea" id="RHEA:18245"/>
        <dbReference type="ChEBI" id="CHEBI:15378"/>
        <dbReference type="ChEBI" id="CHEBI:30616"/>
        <dbReference type="ChEBI" id="CHEBI:57287"/>
        <dbReference type="ChEBI" id="CHEBI:57328"/>
        <dbReference type="ChEBI" id="CHEBI:456216"/>
        <dbReference type="EC" id="2.7.1.24"/>
    </reaction>
</comment>
<keyword evidence="4 7" id="KW-0547">Nucleotide-binding</keyword>
<dbReference type="RefSeq" id="WP_330135209.1">
    <property type="nucleotide sequence ID" value="NZ_JAUTXY010000010.1"/>
</dbReference>
<dbReference type="SUPFAM" id="SSF52540">
    <property type="entry name" value="P-loop containing nucleoside triphosphate hydrolases"/>
    <property type="match status" value="1"/>
</dbReference>
<comment type="pathway">
    <text evidence="7">Cofactor biosynthesis; coenzyme A biosynthesis; CoA from (R)-pantothenate: step 5/5.</text>
</comment>
<dbReference type="GO" id="GO:0004140">
    <property type="term" value="F:dephospho-CoA kinase activity"/>
    <property type="evidence" value="ECO:0007669"/>
    <property type="project" value="UniProtKB-EC"/>
</dbReference>
<dbReference type="Gene3D" id="3.40.50.300">
    <property type="entry name" value="P-loop containing nucleotide triphosphate hydrolases"/>
    <property type="match status" value="1"/>
</dbReference>
<dbReference type="InterPro" id="IPR027417">
    <property type="entry name" value="P-loop_NTPase"/>
</dbReference>
<gene>
    <name evidence="7 9" type="primary">coaE</name>
    <name evidence="9" type="ORF">Q7514_21145</name>
</gene>
<dbReference type="SUPFAM" id="SSF81301">
    <property type="entry name" value="Nucleotidyltransferase"/>
    <property type="match status" value="1"/>
</dbReference>
<evidence type="ECO:0000256" key="7">
    <source>
        <dbReference type="HAMAP-Rule" id="MF_00376"/>
    </source>
</evidence>
<sequence length="405" mass="43860">MLRMGLTGGIGAGKSTVAKELVELGAVLVDADVIAREIVAPGSEGLAELVDAFGDDILLPDGSLDRPVLAEKAFVTDEARGVLNAITHPRVGRRTAELVEAAADDAILVQDIPLLVEGSMAPAFHLVAVVHAGEDERLRRLVELRGMPESDAKARIRAQATEDQRREVADVWLDNTGEPDAVVETVRRLWEQRLVPFEQNIRTRTAVHADPVLGPAQPRWVEQAQRLVARLALACGGHAVRIDHVGSTAVPGLDAVDMLDLQVTVPDLAAADALLEPLVAAGFPRIEQVDHDIPKPSYGVGGETDPAVWSMRLHGSADPGRPARVALRVDGWPGQQFSLLLRDWLRADADAVQEYVEVKRAAARSAADEADPLRAASVYREAKAPWFDRAYRRAWDWAEATGRSI</sequence>
<keyword evidence="6 7" id="KW-0173">Coenzyme A biosynthesis</keyword>
<evidence type="ECO:0000313" key="9">
    <source>
        <dbReference type="EMBL" id="MEE2060033.1"/>
    </source>
</evidence>
<evidence type="ECO:0000256" key="8">
    <source>
        <dbReference type="NCBIfam" id="TIGR00152"/>
    </source>
</evidence>
<evidence type="ECO:0000256" key="6">
    <source>
        <dbReference type="ARBA" id="ARBA00022993"/>
    </source>
</evidence>
<dbReference type="InterPro" id="IPR043519">
    <property type="entry name" value="NT_sf"/>
</dbReference>
<comment type="function">
    <text evidence="7">Catalyzes the phosphorylation of the 3'-hydroxyl group of dephosphocoenzyme A to form coenzyme A.</text>
</comment>
<keyword evidence="7 9" id="KW-0808">Transferase</keyword>
<dbReference type="PROSITE" id="PS51219">
    <property type="entry name" value="DPCK"/>
    <property type="match status" value="1"/>
</dbReference>
<evidence type="ECO:0000256" key="1">
    <source>
        <dbReference type="ARBA" id="ARBA00008826"/>
    </source>
</evidence>
<comment type="similarity">
    <text evidence="2">In the C-terminal section; belongs to the UPF0157 (GrpB) family.</text>
</comment>
<evidence type="ECO:0000256" key="5">
    <source>
        <dbReference type="ARBA" id="ARBA00022840"/>
    </source>
</evidence>
<dbReference type="InterPro" id="IPR001977">
    <property type="entry name" value="Depp_CoAkinase"/>
</dbReference>
<dbReference type="NCBIfam" id="NF002879">
    <property type="entry name" value="PRK03333.1"/>
    <property type="match status" value="1"/>
</dbReference>
<dbReference type="EMBL" id="JAUTXY010000010">
    <property type="protein sequence ID" value="MEE2060033.1"/>
    <property type="molecule type" value="Genomic_DNA"/>
</dbReference>
<name>A0ABU7LER4_9NOCA</name>
<dbReference type="Proteomes" id="UP001336020">
    <property type="component" value="Unassembled WGS sequence"/>
</dbReference>
<reference evidence="9 10" key="1">
    <citation type="submission" date="2023-07" db="EMBL/GenBank/DDBJ databases">
        <authorList>
            <person name="Girao M."/>
            <person name="Carvalho M.F."/>
        </authorList>
    </citation>
    <scope>NUCLEOTIDE SEQUENCE [LARGE SCALE GENOMIC DNA]</scope>
    <source>
        <strain evidence="9 10">YIM65754</strain>
    </source>
</reference>
<dbReference type="PANTHER" id="PTHR10695:SF46">
    <property type="entry name" value="BIFUNCTIONAL COENZYME A SYNTHASE-RELATED"/>
    <property type="match status" value="1"/>
</dbReference>
<dbReference type="CDD" id="cd02022">
    <property type="entry name" value="DPCK"/>
    <property type="match status" value="1"/>
</dbReference>
<comment type="subcellular location">
    <subcellularLocation>
        <location evidence="7">Cytoplasm</location>
    </subcellularLocation>
</comment>
<comment type="similarity">
    <text evidence="7">Belongs to the CoaE family.</text>
</comment>
<accession>A0ABU7LER4</accession>
<proteinExistence type="inferred from homology"/>
<dbReference type="Pfam" id="PF04229">
    <property type="entry name" value="GrpB"/>
    <property type="match status" value="1"/>
</dbReference>
<dbReference type="EC" id="2.7.1.24" evidence="7 8"/>
<keyword evidence="3 7" id="KW-0963">Cytoplasm</keyword>
<dbReference type="HAMAP" id="MF_00376">
    <property type="entry name" value="Dephospho_CoA_kinase"/>
    <property type="match status" value="1"/>
</dbReference>
<protein>
    <recommendedName>
        <fullName evidence="7 8">Dephospho-CoA kinase</fullName>
        <ecNumber evidence="7 8">2.7.1.24</ecNumber>
    </recommendedName>
    <alternativeName>
        <fullName evidence="7">Dephosphocoenzyme A kinase</fullName>
    </alternativeName>
</protein>
<dbReference type="NCBIfam" id="TIGR00152">
    <property type="entry name" value="dephospho-CoA kinase"/>
    <property type="match status" value="1"/>
</dbReference>
<comment type="caution">
    <text evidence="9">The sequence shown here is derived from an EMBL/GenBank/DDBJ whole genome shotgun (WGS) entry which is preliminary data.</text>
</comment>
<keyword evidence="10" id="KW-1185">Reference proteome</keyword>
<comment type="similarity">
    <text evidence="1">In the N-terminal section; belongs to the CoaE family.</text>
</comment>
<evidence type="ECO:0000313" key="10">
    <source>
        <dbReference type="Proteomes" id="UP001336020"/>
    </source>
</evidence>
<dbReference type="InterPro" id="IPR007344">
    <property type="entry name" value="GrpB/CoaE"/>
</dbReference>
<organism evidence="9 10">
    <name type="scientific">Rhodococcus artemisiae</name>
    <dbReference type="NCBI Taxonomy" id="714159"/>
    <lineage>
        <taxon>Bacteria</taxon>
        <taxon>Bacillati</taxon>
        <taxon>Actinomycetota</taxon>
        <taxon>Actinomycetes</taxon>
        <taxon>Mycobacteriales</taxon>
        <taxon>Nocardiaceae</taxon>
        <taxon>Rhodococcus</taxon>
    </lineage>
</organism>
<dbReference type="Gene3D" id="3.30.460.10">
    <property type="entry name" value="Beta Polymerase, domain 2"/>
    <property type="match status" value="1"/>
</dbReference>